<dbReference type="InterPro" id="IPR001304">
    <property type="entry name" value="C-type_lectin-like"/>
</dbReference>
<keyword evidence="4" id="KW-1185">Reference proteome</keyword>
<protein>
    <recommendedName>
        <fullName evidence="2">C-type lectin domain-containing protein</fullName>
    </recommendedName>
</protein>
<dbReference type="InterPro" id="IPR016186">
    <property type="entry name" value="C-type_lectin-like/link_sf"/>
</dbReference>
<accession>A0AAN9V4P8</accession>
<sequence>MDWRGRNFLSSLLLLLPALIAAVPQDPELLQRTEFCNRMCPDEPPPPPALLPGAALAGCPGLRCPAPVCPAPVCPSPASPPACPLCPRRRAPPLPPPPNALAWKTLKARNYTSTSLGYYKYYSDSNLDWFDAQTLCESEGAHLVILNSEQEDEFIRNAILPGWIHIGIHHLNPRGTYTTVLGQPVNSTGFRHWLPGHFVRNLTSNCGFINKGVRGMGMGRCRDIGPFICEL</sequence>
<dbReference type="InterPro" id="IPR016187">
    <property type="entry name" value="CTDL_fold"/>
</dbReference>
<feature type="signal peptide" evidence="1">
    <location>
        <begin position="1"/>
        <end position="22"/>
    </location>
</feature>
<comment type="caution">
    <text evidence="3">The sequence shown here is derived from an EMBL/GenBank/DDBJ whole genome shotgun (WGS) entry which is preliminary data.</text>
</comment>
<evidence type="ECO:0000313" key="4">
    <source>
        <dbReference type="Proteomes" id="UP001378592"/>
    </source>
</evidence>
<feature type="chain" id="PRO_5042894954" description="C-type lectin domain-containing protein" evidence="1">
    <location>
        <begin position="23"/>
        <end position="231"/>
    </location>
</feature>
<dbReference type="SUPFAM" id="SSF56436">
    <property type="entry name" value="C-type lectin-like"/>
    <property type="match status" value="1"/>
</dbReference>
<dbReference type="EMBL" id="JAZDUA010000523">
    <property type="protein sequence ID" value="KAK7791569.1"/>
    <property type="molecule type" value="Genomic_DNA"/>
</dbReference>
<evidence type="ECO:0000256" key="1">
    <source>
        <dbReference type="SAM" id="SignalP"/>
    </source>
</evidence>
<dbReference type="Proteomes" id="UP001378592">
    <property type="component" value="Unassembled WGS sequence"/>
</dbReference>
<evidence type="ECO:0000259" key="2">
    <source>
        <dbReference type="PROSITE" id="PS50041"/>
    </source>
</evidence>
<dbReference type="CDD" id="cd00037">
    <property type="entry name" value="CLECT"/>
    <property type="match status" value="1"/>
</dbReference>
<organism evidence="3 4">
    <name type="scientific">Gryllus longicercus</name>
    <dbReference type="NCBI Taxonomy" id="2509291"/>
    <lineage>
        <taxon>Eukaryota</taxon>
        <taxon>Metazoa</taxon>
        <taxon>Ecdysozoa</taxon>
        <taxon>Arthropoda</taxon>
        <taxon>Hexapoda</taxon>
        <taxon>Insecta</taxon>
        <taxon>Pterygota</taxon>
        <taxon>Neoptera</taxon>
        <taxon>Polyneoptera</taxon>
        <taxon>Orthoptera</taxon>
        <taxon>Ensifera</taxon>
        <taxon>Gryllidea</taxon>
        <taxon>Grylloidea</taxon>
        <taxon>Gryllidae</taxon>
        <taxon>Gryllinae</taxon>
        <taxon>Gryllus</taxon>
    </lineage>
</organism>
<gene>
    <name evidence="3" type="ORF">R5R35_002860</name>
</gene>
<keyword evidence="1" id="KW-0732">Signal</keyword>
<dbReference type="PROSITE" id="PS50041">
    <property type="entry name" value="C_TYPE_LECTIN_2"/>
    <property type="match status" value="1"/>
</dbReference>
<name>A0AAN9V4P8_9ORTH</name>
<reference evidence="3 4" key="1">
    <citation type="submission" date="2024-03" db="EMBL/GenBank/DDBJ databases">
        <title>The genome assembly and annotation of the cricket Gryllus longicercus Weissman &amp; Gray.</title>
        <authorList>
            <person name="Szrajer S."/>
            <person name="Gray D."/>
            <person name="Ylla G."/>
        </authorList>
    </citation>
    <scope>NUCLEOTIDE SEQUENCE [LARGE SCALE GENOMIC DNA]</scope>
    <source>
        <strain evidence="3">DAG 2021-001</strain>
        <tissue evidence="3">Whole body minus gut</tissue>
    </source>
</reference>
<dbReference type="Gene3D" id="3.10.100.10">
    <property type="entry name" value="Mannose-Binding Protein A, subunit A"/>
    <property type="match status" value="1"/>
</dbReference>
<dbReference type="AlphaFoldDB" id="A0AAN9V4P8"/>
<proteinExistence type="predicted"/>
<dbReference type="Pfam" id="PF00059">
    <property type="entry name" value="Lectin_C"/>
    <property type="match status" value="1"/>
</dbReference>
<dbReference type="SMART" id="SM00034">
    <property type="entry name" value="CLECT"/>
    <property type="match status" value="1"/>
</dbReference>
<feature type="domain" description="C-type lectin" evidence="2">
    <location>
        <begin position="119"/>
        <end position="230"/>
    </location>
</feature>
<evidence type="ECO:0000313" key="3">
    <source>
        <dbReference type="EMBL" id="KAK7791569.1"/>
    </source>
</evidence>